<proteinExistence type="inferred from homology"/>
<keyword evidence="7" id="KW-1185">Reference proteome</keyword>
<dbReference type="Gene3D" id="3.40.190.10">
    <property type="entry name" value="Periplasmic binding protein-like II"/>
    <property type="match status" value="1"/>
</dbReference>
<dbReference type="GO" id="GO:1904680">
    <property type="term" value="F:peptide transmembrane transporter activity"/>
    <property type="evidence" value="ECO:0007669"/>
    <property type="project" value="TreeGrafter"/>
</dbReference>
<dbReference type="Gene3D" id="3.90.76.10">
    <property type="entry name" value="Dipeptide-binding Protein, Domain 1"/>
    <property type="match status" value="1"/>
</dbReference>
<dbReference type="PANTHER" id="PTHR30290:SF10">
    <property type="entry name" value="PERIPLASMIC OLIGOPEPTIDE-BINDING PROTEIN-RELATED"/>
    <property type="match status" value="1"/>
</dbReference>
<dbReference type="OrthoDB" id="137511at2"/>
<dbReference type="RefSeq" id="WP_007906706.1">
    <property type="nucleotide sequence ID" value="NZ_ADVG01000001.1"/>
</dbReference>
<dbReference type="CDD" id="cd08504">
    <property type="entry name" value="PBP2_OppA"/>
    <property type="match status" value="1"/>
</dbReference>
<evidence type="ECO:0000313" key="6">
    <source>
        <dbReference type="EMBL" id="EFH89825.1"/>
    </source>
</evidence>
<dbReference type="GO" id="GO:0015833">
    <property type="term" value="P:peptide transport"/>
    <property type="evidence" value="ECO:0007669"/>
    <property type="project" value="TreeGrafter"/>
</dbReference>
<reference evidence="6 7" key="1">
    <citation type="journal article" date="2011" name="Stand. Genomic Sci.">
        <title>Non-contiguous finished genome sequence and contextual data of the filamentous soil bacterium Ktedonobacter racemifer type strain (SOSP1-21).</title>
        <authorList>
            <person name="Chang Y.J."/>
            <person name="Land M."/>
            <person name="Hauser L."/>
            <person name="Chertkov O."/>
            <person name="Del Rio T.G."/>
            <person name="Nolan M."/>
            <person name="Copeland A."/>
            <person name="Tice H."/>
            <person name="Cheng J.F."/>
            <person name="Lucas S."/>
            <person name="Han C."/>
            <person name="Goodwin L."/>
            <person name="Pitluck S."/>
            <person name="Ivanova N."/>
            <person name="Ovchinikova G."/>
            <person name="Pati A."/>
            <person name="Chen A."/>
            <person name="Palaniappan K."/>
            <person name="Mavromatis K."/>
            <person name="Liolios K."/>
            <person name="Brettin T."/>
            <person name="Fiebig A."/>
            <person name="Rohde M."/>
            <person name="Abt B."/>
            <person name="Goker M."/>
            <person name="Detter J.C."/>
            <person name="Woyke T."/>
            <person name="Bristow J."/>
            <person name="Eisen J.A."/>
            <person name="Markowitz V."/>
            <person name="Hugenholtz P."/>
            <person name="Kyrpides N.C."/>
            <person name="Klenk H.P."/>
            <person name="Lapidus A."/>
        </authorList>
    </citation>
    <scope>NUCLEOTIDE SEQUENCE [LARGE SCALE GENOMIC DNA]</scope>
    <source>
        <strain evidence="7">DSM 44963</strain>
    </source>
</reference>
<name>D6TBP3_KTERA</name>
<dbReference type="PANTHER" id="PTHR30290">
    <property type="entry name" value="PERIPLASMIC BINDING COMPONENT OF ABC TRANSPORTER"/>
    <property type="match status" value="1"/>
</dbReference>
<dbReference type="Pfam" id="PF00496">
    <property type="entry name" value="SBP_bac_5"/>
    <property type="match status" value="1"/>
</dbReference>
<sequence length="586" mass="64663">MYSHRKRLLMLPPLILLGLVAALLLTACGGNTNVATNISKAAANQQILVQPISGYSDIQTLDPALANEIPALNVDNMLYSGLVQLNNKLQVQGELASSYSVAPDGTTWTFKLKPNLTFSDGQPLTSAEVAYSIDRALEPTLKSSVSPAYLGLIKDAARRNHGEIKTLIGDSLLTPDKQTIIIKTSKPAAYFLQTLTYQCSFVVEKSLIDKYGNNFSDHLNEGIGGSGPWMVSQYIHNKEIDFVPNPKYFGPKPQLKKVVMPFVSEGDTTYKLYQSNQVDSSPIPSVQIANARSQLGTQFHQQPLLDVYYVSLNYLAKPFDNIKIRQAFDLAINKDAIAHNIFHDMVIPTNHIVPSGMPGYNANLTGPQTHKGTNSDVQLARQLFNQGLKEEGLTLADLPPITFTTASQGSVDKRNEYSALQQMWKSALGVNVKIDDIELTRLYAERSATVNNPNGLQLHTLDWSADYPDPQNWLTLLFDQASPKNAGNYGQNHTSNAIQQQANQRLLEQADVNQNPTERLKQYNQAEQALINDVAWIPIYQNTNVLARKSCVVGIVDNAQNMIPPADWGNIYISTATPCANTSQYQ</sequence>
<comment type="caution">
    <text evidence="6">The sequence shown here is derived from an EMBL/GenBank/DDBJ whole genome shotgun (WGS) entry which is preliminary data.</text>
</comment>
<dbReference type="eggNOG" id="COG4166">
    <property type="taxonomic scope" value="Bacteria"/>
</dbReference>
<dbReference type="GO" id="GO:0042597">
    <property type="term" value="C:periplasmic space"/>
    <property type="evidence" value="ECO:0007669"/>
    <property type="project" value="UniProtKB-ARBA"/>
</dbReference>
<evidence type="ECO:0000313" key="7">
    <source>
        <dbReference type="Proteomes" id="UP000004508"/>
    </source>
</evidence>
<dbReference type="EMBL" id="ADVG01000001">
    <property type="protein sequence ID" value="EFH89825.1"/>
    <property type="molecule type" value="Genomic_DNA"/>
</dbReference>
<organism evidence="6 7">
    <name type="scientific">Ktedonobacter racemifer DSM 44963</name>
    <dbReference type="NCBI Taxonomy" id="485913"/>
    <lineage>
        <taxon>Bacteria</taxon>
        <taxon>Bacillati</taxon>
        <taxon>Chloroflexota</taxon>
        <taxon>Ktedonobacteria</taxon>
        <taxon>Ktedonobacterales</taxon>
        <taxon>Ktedonobacteraceae</taxon>
        <taxon>Ktedonobacter</taxon>
    </lineage>
</organism>
<dbReference type="STRING" id="485913.Krac_11401"/>
<dbReference type="InterPro" id="IPR000914">
    <property type="entry name" value="SBP_5_dom"/>
</dbReference>
<comment type="subcellular location">
    <subcellularLocation>
        <location evidence="1">Cell envelope</location>
    </subcellularLocation>
</comment>
<comment type="similarity">
    <text evidence="2">Belongs to the bacterial solute-binding protein 5 family.</text>
</comment>
<dbReference type="PIRSF" id="PIRSF002741">
    <property type="entry name" value="MppA"/>
    <property type="match status" value="1"/>
</dbReference>
<evidence type="ECO:0000256" key="1">
    <source>
        <dbReference type="ARBA" id="ARBA00004196"/>
    </source>
</evidence>
<dbReference type="Gene3D" id="3.10.105.10">
    <property type="entry name" value="Dipeptide-binding Protein, Domain 3"/>
    <property type="match status" value="1"/>
</dbReference>
<dbReference type="InterPro" id="IPR039424">
    <property type="entry name" value="SBP_5"/>
</dbReference>
<dbReference type="Proteomes" id="UP000004508">
    <property type="component" value="Unassembled WGS sequence"/>
</dbReference>
<evidence type="ECO:0000256" key="2">
    <source>
        <dbReference type="ARBA" id="ARBA00005695"/>
    </source>
</evidence>
<dbReference type="InParanoid" id="D6TBP3"/>
<evidence type="ECO:0000256" key="3">
    <source>
        <dbReference type="ARBA" id="ARBA00022448"/>
    </source>
</evidence>
<dbReference type="GO" id="GO:0043190">
    <property type="term" value="C:ATP-binding cassette (ABC) transporter complex"/>
    <property type="evidence" value="ECO:0007669"/>
    <property type="project" value="InterPro"/>
</dbReference>
<dbReference type="PROSITE" id="PS51257">
    <property type="entry name" value="PROKAR_LIPOPROTEIN"/>
    <property type="match status" value="1"/>
</dbReference>
<keyword evidence="4" id="KW-0732">Signal</keyword>
<keyword evidence="3" id="KW-0813">Transport</keyword>
<dbReference type="SUPFAM" id="SSF53850">
    <property type="entry name" value="Periplasmic binding protein-like II"/>
    <property type="match status" value="1"/>
</dbReference>
<evidence type="ECO:0000259" key="5">
    <source>
        <dbReference type="Pfam" id="PF00496"/>
    </source>
</evidence>
<dbReference type="GO" id="GO:0030313">
    <property type="term" value="C:cell envelope"/>
    <property type="evidence" value="ECO:0007669"/>
    <property type="project" value="UniProtKB-SubCell"/>
</dbReference>
<dbReference type="AlphaFoldDB" id="D6TBP3"/>
<accession>D6TBP3</accession>
<evidence type="ECO:0000256" key="4">
    <source>
        <dbReference type="ARBA" id="ARBA00022729"/>
    </source>
</evidence>
<dbReference type="InterPro" id="IPR030678">
    <property type="entry name" value="Peptide/Ni-bd"/>
</dbReference>
<protein>
    <submittedName>
        <fullName evidence="6">Extracellular solute-binding protein family 5</fullName>
    </submittedName>
</protein>
<feature type="domain" description="Solute-binding protein family 5" evidence="5">
    <location>
        <begin position="91"/>
        <end position="481"/>
    </location>
</feature>
<gene>
    <name evidence="6" type="ORF">Krac_11401</name>
</gene>